<protein>
    <submittedName>
        <fullName evidence="1">Xylosyltransferase 2</fullName>
    </submittedName>
</protein>
<evidence type="ECO:0000313" key="1">
    <source>
        <dbReference type="EMBL" id="RXM99380.1"/>
    </source>
</evidence>
<sequence length="147" mass="16629">MVASARVQKLIRRYKLAIAAALAILLIQGLVVWSLRSLEEGEQGEQTNYYSQMCTFENELQYPDVAAVIFWERSCGDIQGYIKPRKSYVMLVKDNIVRENNVAQSFKAGLYSIARLSLKSKATCDYRCRVAVQFMLSTGNCPAKCSR</sequence>
<dbReference type="AlphaFoldDB" id="A0A662YRN6"/>
<proteinExistence type="predicted"/>
<accession>A0A662YRN6</accession>
<evidence type="ECO:0000313" key="2">
    <source>
        <dbReference type="Proteomes" id="UP000289886"/>
    </source>
</evidence>
<reference evidence="1 2" key="1">
    <citation type="submission" date="2019-01" db="EMBL/GenBank/DDBJ databases">
        <title>Draft Genome and Complete Hox-Cluster Characterization of the Sterlet Sturgeon (Acipenser ruthenus).</title>
        <authorList>
            <person name="Wei Q."/>
        </authorList>
    </citation>
    <scope>NUCLEOTIDE SEQUENCE [LARGE SCALE GENOMIC DNA]</scope>
    <source>
        <strain evidence="1">WHYD16114868_AA</strain>
        <tissue evidence="1">Blood</tissue>
    </source>
</reference>
<dbReference type="EMBL" id="SCEB01000399">
    <property type="protein sequence ID" value="RXM99380.1"/>
    <property type="molecule type" value="Genomic_DNA"/>
</dbReference>
<dbReference type="Proteomes" id="UP000289886">
    <property type="component" value="Unassembled WGS sequence"/>
</dbReference>
<dbReference type="GO" id="GO:0016740">
    <property type="term" value="F:transferase activity"/>
    <property type="evidence" value="ECO:0007669"/>
    <property type="project" value="UniProtKB-KW"/>
</dbReference>
<comment type="caution">
    <text evidence="1">The sequence shown here is derived from an EMBL/GenBank/DDBJ whole genome shotgun (WGS) entry which is preliminary data.</text>
</comment>
<name>A0A662YRN6_ACIRT</name>
<keyword evidence="2" id="KW-1185">Reference proteome</keyword>
<keyword evidence="1" id="KW-0808">Transferase</keyword>
<gene>
    <name evidence="1" type="ORF">EOD39_11639</name>
</gene>
<organism evidence="1 2">
    <name type="scientific">Acipenser ruthenus</name>
    <name type="common">Sterlet sturgeon</name>
    <dbReference type="NCBI Taxonomy" id="7906"/>
    <lineage>
        <taxon>Eukaryota</taxon>
        <taxon>Metazoa</taxon>
        <taxon>Chordata</taxon>
        <taxon>Craniata</taxon>
        <taxon>Vertebrata</taxon>
        <taxon>Euteleostomi</taxon>
        <taxon>Actinopterygii</taxon>
        <taxon>Chondrostei</taxon>
        <taxon>Acipenseriformes</taxon>
        <taxon>Acipenseridae</taxon>
        <taxon>Acipenser</taxon>
    </lineage>
</organism>